<gene>
    <name evidence="2" type="ORF">GCM10009765_44510</name>
</gene>
<feature type="compositionally biased region" description="Low complexity" evidence="1">
    <location>
        <begin position="1"/>
        <end position="21"/>
    </location>
</feature>
<feature type="region of interest" description="Disordered" evidence="1">
    <location>
        <begin position="1"/>
        <end position="22"/>
    </location>
</feature>
<dbReference type="Proteomes" id="UP001500618">
    <property type="component" value="Unassembled WGS sequence"/>
</dbReference>
<evidence type="ECO:0000313" key="2">
    <source>
        <dbReference type="EMBL" id="GAA1690222.1"/>
    </source>
</evidence>
<keyword evidence="3" id="KW-1185">Reference proteome</keyword>
<proteinExistence type="predicted"/>
<dbReference type="RefSeq" id="WP_344312293.1">
    <property type="nucleotide sequence ID" value="NZ_BAAANY010000017.1"/>
</dbReference>
<name>A0ABN2HMB8_9ACTN</name>
<protein>
    <submittedName>
        <fullName evidence="2">Uncharacterized protein</fullName>
    </submittedName>
</protein>
<evidence type="ECO:0000313" key="3">
    <source>
        <dbReference type="Proteomes" id="UP001500618"/>
    </source>
</evidence>
<accession>A0ABN2HMB8</accession>
<dbReference type="EMBL" id="BAAANY010000017">
    <property type="protein sequence ID" value="GAA1690222.1"/>
    <property type="molecule type" value="Genomic_DNA"/>
</dbReference>
<evidence type="ECO:0000256" key="1">
    <source>
        <dbReference type="SAM" id="MobiDB-lite"/>
    </source>
</evidence>
<organism evidence="2 3">
    <name type="scientific">Fodinicola feengrottensis</name>
    <dbReference type="NCBI Taxonomy" id="435914"/>
    <lineage>
        <taxon>Bacteria</taxon>
        <taxon>Bacillati</taxon>
        <taxon>Actinomycetota</taxon>
        <taxon>Actinomycetes</taxon>
        <taxon>Mycobacteriales</taxon>
        <taxon>Fodinicola</taxon>
    </lineage>
</organism>
<reference evidence="3" key="1">
    <citation type="journal article" date="2019" name="Int. J. Syst. Evol. Microbiol.">
        <title>The Global Catalogue of Microorganisms (GCM) 10K type strain sequencing project: providing services to taxonomists for standard genome sequencing and annotation.</title>
        <authorList>
            <consortium name="The Broad Institute Genomics Platform"/>
            <consortium name="The Broad Institute Genome Sequencing Center for Infectious Disease"/>
            <person name="Wu L."/>
            <person name="Ma J."/>
        </authorList>
    </citation>
    <scope>NUCLEOTIDE SEQUENCE [LARGE SCALE GENOMIC DNA]</scope>
    <source>
        <strain evidence="3">JCM 14718</strain>
    </source>
</reference>
<comment type="caution">
    <text evidence="2">The sequence shown here is derived from an EMBL/GenBank/DDBJ whole genome shotgun (WGS) entry which is preliminary data.</text>
</comment>
<sequence>MASLAGAPPAVAATGTAPATGSTILLPTGDQLHTRPGGRSGSVTPAAAPGLGQMLVSMALGGKSYELPAVALPYLGRGLDLSLFDIDALHKAETDARVPVTVDYQGSRPVVPGVTMTDAHTGYLTAASAKDFGAALVKEFVADRAAGGRATGVFGSAVRISLAGTKTAPIVRPHFPMKTLSFTGTDASGKPDNMDPVVVYNLDDSVRIGADQDAINYFSGGSVKFSVPAGNYLAVAYFLDTDADGNVTGMRVVARPQFTVSDNTSMAFAASEATSKVTMITPRPADPQDGGFVLHRTSQAGPDLFLDVGVTPGGPIYVAPTKTPVTLGKLDTYPYRRFGAATGGPYQYHLQYLASGVIPRQFYVATPANTATLDSYFYSDVDSLGAQSEVGAYPFAKDFPEFPPDHKQPVPAHQLIYVSTGPGLEWGGGVAKSTHDFAGIDIWESFQGGAPRQYSPGQWVRENWNTYPLHPAAPERFTPAANDAEVQPGVVRAGDTFTFNLYPFSDNESGHVGSGIYPGKVGTGSGTYELDQDGTKVASGDLAEYMAVPPITVGPAASTIRLVMDASRVGPLYKLSTQSHTEWTWHSQHQTGDGVPDGYMCLPYYPVTHDCSTEPLMTTATTIPGLSLHGTVPGGRQTIGLQFGHLQLTPRSAVTSAKVDYSIDDGKTWLPAKVTKLGDGKYSASYSAVGSGTFVTLRVSATDAAGGSISEVTTRSYQLA</sequence>